<proteinExistence type="inferred from homology"/>
<dbReference type="AlphaFoldDB" id="A0A1I4B7H5"/>
<feature type="transmembrane region" description="Helical" evidence="7">
    <location>
        <begin position="257"/>
        <end position="279"/>
    </location>
</feature>
<dbReference type="Gene3D" id="1.10.3720.10">
    <property type="entry name" value="MetI-like"/>
    <property type="match status" value="1"/>
</dbReference>
<dbReference type="STRING" id="553466.SAMN04487950_0369"/>
<dbReference type="InterPro" id="IPR035906">
    <property type="entry name" value="MetI-like_sf"/>
</dbReference>
<evidence type="ECO:0000256" key="2">
    <source>
        <dbReference type="ARBA" id="ARBA00022448"/>
    </source>
</evidence>
<feature type="transmembrane region" description="Helical" evidence="7">
    <location>
        <begin position="37"/>
        <end position="65"/>
    </location>
</feature>
<feature type="transmembrane region" description="Helical" evidence="7">
    <location>
        <begin position="153"/>
        <end position="172"/>
    </location>
</feature>
<comment type="similarity">
    <text evidence="7">Belongs to the binding-protein-dependent transport system permease family.</text>
</comment>
<keyword evidence="6 7" id="KW-0472">Membrane</keyword>
<dbReference type="GO" id="GO:0005886">
    <property type="term" value="C:plasma membrane"/>
    <property type="evidence" value="ECO:0007669"/>
    <property type="project" value="UniProtKB-SubCell"/>
</dbReference>
<dbReference type="PANTHER" id="PTHR30193:SF37">
    <property type="entry name" value="INNER MEMBRANE ABC TRANSPORTER PERMEASE PROTEIN YCJO"/>
    <property type="match status" value="1"/>
</dbReference>
<dbReference type="Proteomes" id="UP000199607">
    <property type="component" value="Unassembled WGS sequence"/>
</dbReference>
<keyword evidence="2 7" id="KW-0813">Transport</keyword>
<evidence type="ECO:0000259" key="8">
    <source>
        <dbReference type="PROSITE" id="PS50928"/>
    </source>
</evidence>
<dbReference type="PANTHER" id="PTHR30193">
    <property type="entry name" value="ABC TRANSPORTER PERMEASE PROTEIN"/>
    <property type="match status" value="1"/>
</dbReference>
<dbReference type="CDD" id="cd06261">
    <property type="entry name" value="TM_PBP2"/>
    <property type="match status" value="1"/>
</dbReference>
<sequence length="336" mass="37672">MATHDSNRETSPTVTDTLRYWRQSLSKALPSTSSGRVAYVFLAPFFVLFGLFLAFPIVFTLYLSFFKFNGVTQETVFWLDLGFHVIELNEMQLAFVGFENYTRLLSDAMFHQAMFNTVFILLLQVPLMVGIALLLAVALDASFVRFKGLFRTMLALPVSANLVAYSTVFLLLMQETGLVNFVLTTLGFQPIPWLSSDFWSRMTIVGAVTWRWTGYNMIILLAGLQNVPQQLYEAAEIDGANRIEKFRYVTIPQLRPVLLFVFVTSTIGTFKLFAEPIIINGGGAPLESTITIVQYIYMTAFIDFNLGYASALTYVLIAVVSVLSIVQIRLGGENDA</sequence>
<dbReference type="InterPro" id="IPR051393">
    <property type="entry name" value="ABC_transporter_permease"/>
</dbReference>
<dbReference type="InterPro" id="IPR000515">
    <property type="entry name" value="MetI-like"/>
</dbReference>
<feature type="domain" description="ABC transmembrane type-1" evidence="8">
    <location>
        <begin position="114"/>
        <end position="327"/>
    </location>
</feature>
<feature type="transmembrane region" description="Helical" evidence="7">
    <location>
        <begin position="306"/>
        <end position="326"/>
    </location>
</feature>
<evidence type="ECO:0000256" key="5">
    <source>
        <dbReference type="ARBA" id="ARBA00022989"/>
    </source>
</evidence>
<keyword evidence="4 7" id="KW-0812">Transmembrane</keyword>
<dbReference type="PROSITE" id="PS50928">
    <property type="entry name" value="ABC_TM1"/>
    <property type="match status" value="1"/>
</dbReference>
<evidence type="ECO:0000256" key="1">
    <source>
        <dbReference type="ARBA" id="ARBA00004651"/>
    </source>
</evidence>
<dbReference type="RefSeq" id="WP_089864974.1">
    <property type="nucleotide sequence ID" value="NZ_FOTC01000001.1"/>
</dbReference>
<evidence type="ECO:0000256" key="6">
    <source>
        <dbReference type="ARBA" id="ARBA00023136"/>
    </source>
</evidence>
<evidence type="ECO:0000256" key="4">
    <source>
        <dbReference type="ARBA" id="ARBA00022692"/>
    </source>
</evidence>
<dbReference type="EMBL" id="FOTC01000001">
    <property type="protein sequence ID" value="SFK64735.1"/>
    <property type="molecule type" value="Genomic_DNA"/>
</dbReference>
<gene>
    <name evidence="9" type="ORF">SAMN04487950_0369</name>
</gene>
<organism evidence="9 10">
    <name type="scientific">Halogranum rubrum</name>
    <dbReference type="NCBI Taxonomy" id="553466"/>
    <lineage>
        <taxon>Archaea</taxon>
        <taxon>Methanobacteriati</taxon>
        <taxon>Methanobacteriota</taxon>
        <taxon>Stenosarchaea group</taxon>
        <taxon>Halobacteria</taxon>
        <taxon>Halobacteriales</taxon>
        <taxon>Haloferacaceae</taxon>
    </lineage>
</organism>
<evidence type="ECO:0000256" key="7">
    <source>
        <dbReference type="RuleBase" id="RU363032"/>
    </source>
</evidence>
<protein>
    <submittedName>
        <fullName evidence="9">Carbohydrate ABC transporter membrane protein 1, CUT1 family</fullName>
    </submittedName>
</protein>
<dbReference type="Pfam" id="PF00528">
    <property type="entry name" value="BPD_transp_1"/>
    <property type="match status" value="1"/>
</dbReference>
<keyword evidence="10" id="KW-1185">Reference proteome</keyword>
<accession>A0A1I4B7H5</accession>
<comment type="subcellular location">
    <subcellularLocation>
        <location evidence="1 7">Cell membrane</location>
        <topology evidence="1 7">Multi-pass membrane protein</topology>
    </subcellularLocation>
</comment>
<evidence type="ECO:0000313" key="10">
    <source>
        <dbReference type="Proteomes" id="UP000199607"/>
    </source>
</evidence>
<evidence type="ECO:0000256" key="3">
    <source>
        <dbReference type="ARBA" id="ARBA00022475"/>
    </source>
</evidence>
<name>A0A1I4B7H5_9EURY</name>
<keyword evidence="3" id="KW-1003">Cell membrane</keyword>
<dbReference type="SUPFAM" id="SSF161098">
    <property type="entry name" value="MetI-like"/>
    <property type="match status" value="1"/>
</dbReference>
<reference evidence="10" key="1">
    <citation type="submission" date="2016-10" db="EMBL/GenBank/DDBJ databases">
        <authorList>
            <person name="Varghese N."/>
            <person name="Submissions S."/>
        </authorList>
    </citation>
    <scope>NUCLEOTIDE SEQUENCE [LARGE SCALE GENOMIC DNA]</scope>
    <source>
        <strain evidence="10">CGMCC 1.7738</strain>
    </source>
</reference>
<evidence type="ECO:0000313" key="9">
    <source>
        <dbReference type="EMBL" id="SFK64735.1"/>
    </source>
</evidence>
<dbReference type="GO" id="GO:0055085">
    <property type="term" value="P:transmembrane transport"/>
    <property type="evidence" value="ECO:0007669"/>
    <property type="project" value="InterPro"/>
</dbReference>
<feature type="transmembrane region" description="Helical" evidence="7">
    <location>
        <begin position="118"/>
        <end position="141"/>
    </location>
</feature>
<keyword evidence="5 7" id="KW-1133">Transmembrane helix</keyword>